<evidence type="ECO:0000313" key="10">
    <source>
        <dbReference type="EMBL" id="MDA2809082.1"/>
    </source>
</evidence>
<dbReference type="PROSITE" id="PS50850">
    <property type="entry name" value="MFS"/>
    <property type="match status" value="1"/>
</dbReference>
<dbReference type="RefSeq" id="WP_270682989.1">
    <property type="nucleotide sequence ID" value="NZ_JAQFWQ010000001.1"/>
</dbReference>
<evidence type="ECO:0000256" key="7">
    <source>
        <dbReference type="SAM" id="MobiDB-lite"/>
    </source>
</evidence>
<comment type="subcellular location">
    <subcellularLocation>
        <location evidence="1">Cell membrane</location>
        <topology evidence="1">Multi-pass membrane protein</topology>
    </subcellularLocation>
</comment>
<evidence type="ECO:0000259" key="9">
    <source>
        <dbReference type="PROSITE" id="PS50850"/>
    </source>
</evidence>
<sequence length="543" mass="54418">MTTAPHRPGWRQWLGLAVLTLPLLMAATDMTVLFMALPSIAADLAPGSTQMLWILHVGDFLAVGLALTMGRLASRIGARRLLLTGTAVYGLASIAAAYAPTPEVLIGMRALLGMAAATLMPSVMVMVRAMFPDPRRFSVAVAVIMSAFSAGMAIGPPMAGFLLEYFWWGSAFLANVPAAAVLLLSAPLLPALRGEAAGRVDLPSALLSMAAIVAVVFGLQEIADAQSSGSGDAVWPYGLSVAAGLALGAVFVRRQLHVEDPLLDLRLFAFPAFSVSLGGMLLLLLAYGGSDMLFTQFLQTVLGLPPGQAGLLMIAPAAASIAGGMAAPALVRWVRPAFVMAGGLLAAAAGAAGIALLAGQAGAPVLVGLVTLVALALGPLFPLSTNLAVGTAPPRQAGSAAAMGDVAGGFGQASSLAVLGTISAVVYRSSLSGSAPEGVPEGSLAAAGESIGGAVAAAGELGGGAGRALLEASEGAFTMSVQAGYGFGAVVMAATAVLVAWTLRGVRLDEGASEDASDENSDTSEEEPETGTALATAENSRTA</sequence>
<reference evidence="10 11" key="1">
    <citation type="submission" date="2023-01" db="EMBL/GenBank/DDBJ databases">
        <title>Draft genome sequence of Nocardiopsis sp. RSe5-2 isolated from halophytes.</title>
        <authorList>
            <person name="Duangmal K."/>
            <person name="Chantavorakit T."/>
        </authorList>
    </citation>
    <scope>NUCLEOTIDE SEQUENCE [LARGE SCALE GENOMIC DNA]</scope>
    <source>
        <strain evidence="10 11">RSe5-2</strain>
    </source>
</reference>
<organism evidence="10 11">
    <name type="scientific">Nocardiopsis endophytica</name>
    <dbReference type="NCBI Taxonomy" id="3018445"/>
    <lineage>
        <taxon>Bacteria</taxon>
        <taxon>Bacillati</taxon>
        <taxon>Actinomycetota</taxon>
        <taxon>Actinomycetes</taxon>
        <taxon>Streptosporangiales</taxon>
        <taxon>Nocardiopsidaceae</taxon>
        <taxon>Nocardiopsis</taxon>
    </lineage>
</organism>
<dbReference type="Gene3D" id="1.20.1250.20">
    <property type="entry name" value="MFS general substrate transporter like domains"/>
    <property type="match status" value="1"/>
</dbReference>
<evidence type="ECO:0000313" key="11">
    <source>
        <dbReference type="Proteomes" id="UP001527866"/>
    </source>
</evidence>
<feature type="transmembrane region" description="Helical" evidence="8">
    <location>
        <begin position="204"/>
        <end position="222"/>
    </location>
</feature>
<dbReference type="InterPro" id="IPR011701">
    <property type="entry name" value="MFS"/>
</dbReference>
<evidence type="ECO:0000256" key="8">
    <source>
        <dbReference type="SAM" id="Phobius"/>
    </source>
</evidence>
<keyword evidence="3" id="KW-1003">Cell membrane</keyword>
<feature type="transmembrane region" description="Helical" evidence="8">
    <location>
        <begin position="365"/>
        <end position="385"/>
    </location>
</feature>
<keyword evidence="11" id="KW-1185">Reference proteome</keyword>
<feature type="transmembrane region" description="Helical" evidence="8">
    <location>
        <begin position="265"/>
        <end position="289"/>
    </location>
</feature>
<evidence type="ECO:0000256" key="3">
    <source>
        <dbReference type="ARBA" id="ARBA00022475"/>
    </source>
</evidence>
<feature type="transmembrane region" description="Helical" evidence="8">
    <location>
        <begin position="338"/>
        <end position="359"/>
    </location>
</feature>
<feature type="transmembrane region" description="Helical" evidence="8">
    <location>
        <begin position="139"/>
        <end position="159"/>
    </location>
</feature>
<evidence type="ECO:0000256" key="1">
    <source>
        <dbReference type="ARBA" id="ARBA00004651"/>
    </source>
</evidence>
<keyword evidence="6 8" id="KW-0472">Membrane</keyword>
<feature type="transmembrane region" description="Helical" evidence="8">
    <location>
        <begin position="309"/>
        <end position="331"/>
    </location>
</feature>
<feature type="transmembrane region" description="Helical" evidence="8">
    <location>
        <begin position="406"/>
        <end position="427"/>
    </location>
</feature>
<keyword evidence="2" id="KW-0813">Transport</keyword>
<dbReference type="PANTHER" id="PTHR42718:SF47">
    <property type="entry name" value="METHYL VIOLOGEN RESISTANCE PROTEIN SMVA"/>
    <property type="match status" value="1"/>
</dbReference>
<keyword evidence="5 8" id="KW-1133">Transmembrane helix</keyword>
<evidence type="ECO:0000256" key="4">
    <source>
        <dbReference type="ARBA" id="ARBA00022692"/>
    </source>
</evidence>
<feature type="domain" description="Major facilitator superfamily (MFS) profile" evidence="9">
    <location>
        <begin position="15"/>
        <end position="507"/>
    </location>
</feature>
<evidence type="ECO:0000256" key="6">
    <source>
        <dbReference type="ARBA" id="ARBA00023136"/>
    </source>
</evidence>
<feature type="transmembrane region" description="Helical" evidence="8">
    <location>
        <begin position="483"/>
        <end position="503"/>
    </location>
</feature>
<keyword evidence="4 8" id="KW-0812">Transmembrane</keyword>
<dbReference type="PANTHER" id="PTHR42718">
    <property type="entry name" value="MAJOR FACILITATOR SUPERFAMILY MULTIDRUG TRANSPORTER MFSC"/>
    <property type="match status" value="1"/>
</dbReference>
<dbReference type="InterPro" id="IPR020846">
    <property type="entry name" value="MFS_dom"/>
</dbReference>
<dbReference type="InterPro" id="IPR036259">
    <property type="entry name" value="MFS_trans_sf"/>
</dbReference>
<dbReference type="CDD" id="cd17321">
    <property type="entry name" value="MFS_MMR_MDR_like"/>
    <property type="match status" value="1"/>
</dbReference>
<gene>
    <name evidence="10" type="ORF">O4J56_00365</name>
</gene>
<protein>
    <submittedName>
        <fullName evidence="10">MFS transporter</fullName>
    </submittedName>
</protein>
<feature type="transmembrane region" description="Helical" evidence="8">
    <location>
        <begin position="106"/>
        <end position="127"/>
    </location>
</feature>
<dbReference type="EMBL" id="JAQFWQ010000001">
    <property type="protein sequence ID" value="MDA2809082.1"/>
    <property type="molecule type" value="Genomic_DNA"/>
</dbReference>
<feature type="compositionally biased region" description="Acidic residues" evidence="7">
    <location>
        <begin position="511"/>
        <end position="529"/>
    </location>
</feature>
<feature type="transmembrane region" description="Helical" evidence="8">
    <location>
        <begin position="234"/>
        <end position="253"/>
    </location>
</feature>
<feature type="region of interest" description="Disordered" evidence="7">
    <location>
        <begin position="509"/>
        <end position="543"/>
    </location>
</feature>
<dbReference type="SUPFAM" id="SSF103473">
    <property type="entry name" value="MFS general substrate transporter"/>
    <property type="match status" value="1"/>
</dbReference>
<dbReference type="Proteomes" id="UP001527866">
    <property type="component" value="Unassembled WGS sequence"/>
</dbReference>
<accession>A0ABT4TY63</accession>
<feature type="transmembrane region" description="Helical" evidence="8">
    <location>
        <begin position="165"/>
        <end position="192"/>
    </location>
</feature>
<proteinExistence type="predicted"/>
<name>A0ABT4TY63_9ACTN</name>
<dbReference type="Pfam" id="PF07690">
    <property type="entry name" value="MFS_1"/>
    <property type="match status" value="1"/>
</dbReference>
<evidence type="ECO:0000256" key="2">
    <source>
        <dbReference type="ARBA" id="ARBA00022448"/>
    </source>
</evidence>
<comment type="caution">
    <text evidence="10">The sequence shown here is derived from an EMBL/GenBank/DDBJ whole genome shotgun (WGS) entry which is preliminary data.</text>
</comment>
<feature type="transmembrane region" description="Helical" evidence="8">
    <location>
        <begin position="81"/>
        <end position="100"/>
    </location>
</feature>
<evidence type="ECO:0000256" key="5">
    <source>
        <dbReference type="ARBA" id="ARBA00022989"/>
    </source>
</evidence>
<feature type="transmembrane region" description="Helical" evidence="8">
    <location>
        <begin position="51"/>
        <end position="69"/>
    </location>
</feature>